<name>A0ABS7WS62_9BACT</name>
<evidence type="ECO:0000256" key="15">
    <source>
        <dbReference type="ARBA" id="ARBA00023316"/>
    </source>
</evidence>
<dbReference type="SUPFAM" id="SSF56601">
    <property type="entry name" value="beta-lactamase/transpeptidase-like"/>
    <property type="match status" value="1"/>
</dbReference>
<evidence type="ECO:0000256" key="9">
    <source>
        <dbReference type="ARBA" id="ARBA00022679"/>
    </source>
</evidence>
<keyword evidence="8" id="KW-0328">Glycosyltransferase</keyword>
<comment type="caution">
    <text evidence="20">The sequence shown here is derived from an EMBL/GenBank/DDBJ whole genome shotgun (WGS) entry which is preliminary data.</text>
</comment>
<evidence type="ECO:0000259" key="19">
    <source>
        <dbReference type="Pfam" id="PF00912"/>
    </source>
</evidence>
<evidence type="ECO:0000256" key="14">
    <source>
        <dbReference type="ARBA" id="ARBA00023268"/>
    </source>
</evidence>
<comment type="catalytic activity">
    <reaction evidence="17">
        <text>[GlcNAc-(1-&gt;4)-Mur2Ac(oyl-L-Ala-gamma-D-Glu-L-Lys-D-Ala-D-Ala)](n)-di-trans,octa-cis-undecaprenyl diphosphate + beta-D-GlcNAc-(1-&gt;4)-Mur2Ac(oyl-L-Ala-gamma-D-Glu-L-Lys-D-Ala-D-Ala)-di-trans,octa-cis-undecaprenyl diphosphate = [GlcNAc-(1-&gt;4)-Mur2Ac(oyl-L-Ala-gamma-D-Glu-L-Lys-D-Ala-D-Ala)](n+1)-di-trans,octa-cis-undecaprenyl diphosphate + di-trans,octa-cis-undecaprenyl diphosphate + H(+)</text>
        <dbReference type="Rhea" id="RHEA:23708"/>
        <dbReference type="Rhea" id="RHEA-COMP:9602"/>
        <dbReference type="Rhea" id="RHEA-COMP:9603"/>
        <dbReference type="ChEBI" id="CHEBI:15378"/>
        <dbReference type="ChEBI" id="CHEBI:58405"/>
        <dbReference type="ChEBI" id="CHEBI:60033"/>
        <dbReference type="ChEBI" id="CHEBI:78435"/>
        <dbReference type="EC" id="2.4.99.28"/>
    </reaction>
</comment>
<dbReference type="InterPro" id="IPR023346">
    <property type="entry name" value="Lysozyme-like_dom_sf"/>
</dbReference>
<dbReference type="InterPro" id="IPR001264">
    <property type="entry name" value="Glyco_trans_51"/>
</dbReference>
<dbReference type="RefSeq" id="WP_224325146.1">
    <property type="nucleotide sequence ID" value="NZ_JACGBB010000002.1"/>
</dbReference>
<dbReference type="Gene3D" id="1.10.3810.10">
    <property type="entry name" value="Biosynthetic peptidoglycan transglycosylase-like"/>
    <property type="match status" value="1"/>
</dbReference>
<evidence type="ECO:0000256" key="3">
    <source>
        <dbReference type="ARBA" id="ARBA00007090"/>
    </source>
</evidence>
<evidence type="ECO:0000256" key="17">
    <source>
        <dbReference type="ARBA" id="ARBA00049902"/>
    </source>
</evidence>
<evidence type="ECO:0000256" key="7">
    <source>
        <dbReference type="ARBA" id="ARBA00022670"/>
    </source>
</evidence>
<keyword evidence="10" id="KW-0378">Hydrolase</keyword>
<comment type="similarity">
    <text evidence="3">In the C-terminal section; belongs to the transpeptidase family.</text>
</comment>
<dbReference type="InterPro" id="IPR001460">
    <property type="entry name" value="PCN-bd_Tpept"/>
</dbReference>
<keyword evidence="5" id="KW-1003">Cell membrane</keyword>
<keyword evidence="21" id="KW-1185">Reference proteome</keyword>
<dbReference type="Proteomes" id="UP000786183">
    <property type="component" value="Unassembled WGS sequence"/>
</dbReference>
<protein>
    <submittedName>
        <fullName evidence="20">PBP1A family penicillin-binding protein</fullName>
    </submittedName>
</protein>
<keyword evidence="13" id="KW-0472">Membrane</keyword>
<evidence type="ECO:0000256" key="10">
    <source>
        <dbReference type="ARBA" id="ARBA00022801"/>
    </source>
</evidence>
<evidence type="ECO:0000259" key="18">
    <source>
        <dbReference type="Pfam" id="PF00905"/>
    </source>
</evidence>
<evidence type="ECO:0000256" key="6">
    <source>
        <dbReference type="ARBA" id="ARBA00022645"/>
    </source>
</evidence>
<keyword evidence="6" id="KW-0121">Carboxypeptidase</keyword>
<dbReference type="InterPro" id="IPR050396">
    <property type="entry name" value="Glycosyltr_51/Transpeptidase"/>
</dbReference>
<dbReference type="InterPro" id="IPR012338">
    <property type="entry name" value="Beta-lactam/transpept-like"/>
</dbReference>
<keyword evidence="7" id="KW-0645">Protease</keyword>
<evidence type="ECO:0000256" key="4">
    <source>
        <dbReference type="ARBA" id="ARBA00007739"/>
    </source>
</evidence>
<organism evidence="20 21">
    <name type="scientific">Campylobacter canadensis</name>
    <dbReference type="NCBI Taxonomy" id="449520"/>
    <lineage>
        <taxon>Bacteria</taxon>
        <taxon>Pseudomonadati</taxon>
        <taxon>Campylobacterota</taxon>
        <taxon>Epsilonproteobacteria</taxon>
        <taxon>Campylobacterales</taxon>
        <taxon>Campylobacteraceae</taxon>
        <taxon>Campylobacter</taxon>
    </lineage>
</organism>
<evidence type="ECO:0000313" key="20">
    <source>
        <dbReference type="EMBL" id="MBZ7986825.1"/>
    </source>
</evidence>
<evidence type="ECO:0000256" key="13">
    <source>
        <dbReference type="ARBA" id="ARBA00023136"/>
    </source>
</evidence>
<evidence type="ECO:0000313" key="21">
    <source>
        <dbReference type="Proteomes" id="UP000786183"/>
    </source>
</evidence>
<comment type="subcellular location">
    <subcellularLocation>
        <location evidence="1">Cell membrane</location>
    </subcellularLocation>
</comment>
<feature type="domain" description="Glycosyl transferase family 51" evidence="19">
    <location>
        <begin position="51"/>
        <end position="223"/>
    </location>
</feature>
<dbReference type="Pfam" id="PF00912">
    <property type="entry name" value="Transgly"/>
    <property type="match status" value="1"/>
</dbReference>
<dbReference type="PANTHER" id="PTHR32282">
    <property type="entry name" value="BINDING PROTEIN TRANSPEPTIDASE, PUTATIVE-RELATED"/>
    <property type="match status" value="1"/>
</dbReference>
<evidence type="ECO:0000256" key="11">
    <source>
        <dbReference type="ARBA" id="ARBA00022960"/>
    </source>
</evidence>
<dbReference type="Gene3D" id="3.40.710.10">
    <property type="entry name" value="DD-peptidase/beta-lactamase superfamily"/>
    <property type="match status" value="1"/>
</dbReference>
<keyword evidence="14" id="KW-0511">Multifunctional enzyme</keyword>
<evidence type="ECO:0000256" key="12">
    <source>
        <dbReference type="ARBA" id="ARBA00022984"/>
    </source>
</evidence>
<dbReference type="PANTHER" id="PTHR32282:SF11">
    <property type="entry name" value="PENICILLIN-BINDING PROTEIN 1B"/>
    <property type="match status" value="1"/>
</dbReference>
<evidence type="ECO:0000256" key="5">
    <source>
        <dbReference type="ARBA" id="ARBA00022475"/>
    </source>
</evidence>
<dbReference type="NCBIfam" id="TIGR02074">
    <property type="entry name" value="PBP_1a_fam"/>
    <property type="match status" value="1"/>
</dbReference>
<dbReference type="SUPFAM" id="SSF53955">
    <property type="entry name" value="Lysozyme-like"/>
    <property type="match status" value="1"/>
</dbReference>
<keyword evidence="12" id="KW-0573">Peptidoglycan synthesis</keyword>
<keyword evidence="9" id="KW-0808">Transferase</keyword>
<comment type="similarity">
    <text evidence="4">In the N-terminal section; belongs to the glycosyltransferase 51 family.</text>
</comment>
<comment type="catalytic activity">
    <reaction evidence="16">
        <text>Preferential cleavage: (Ac)2-L-Lys-D-Ala-|-D-Ala. Also transpeptidation of peptidyl-alanyl moieties that are N-acyl substituents of D-alanine.</text>
        <dbReference type="EC" id="3.4.16.4"/>
    </reaction>
</comment>
<gene>
    <name evidence="20" type="ORF">AVCANL283_01665</name>
</gene>
<proteinExistence type="inferred from homology"/>
<comment type="pathway">
    <text evidence="2">Cell wall biogenesis; peptidoglycan biosynthesis.</text>
</comment>
<evidence type="ECO:0000256" key="8">
    <source>
        <dbReference type="ARBA" id="ARBA00022676"/>
    </source>
</evidence>
<dbReference type="InterPro" id="IPR036950">
    <property type="entry name" value="PBP_transglycosylase"/>
</dbReference>
<evidence type="ECO:0000256" key="16">
    <source>
        <dbReference type="ARBA" id="ARBA00034000"/>
    </source>
</evidence>
<dbReference type="EMBL" id="JACGBB010000002">
    <property type="protein sequence ID" value="MBZ7986825.1"/>
    <property type="molecule type" value="Genomic_DNA"/>
</dbReference>
<dbReference type="Pfam" id="PF00905">
    <property type="entry name" value="Transpeptidase"/>
    <property type="match status" value="1"/>
</dbReference>
<accession>A0ABS7WS62</accession>
<reference evidence="20 21" key="1">
    <citation type="submission" date="2020-07" db="EMBL/GenBank/DDBJ databases">
        <title>Transfer of Campylobacter canadensis to the novel genus Avispirillum gen. nov., that also includes two novel species recovered from migratory waterfowl: Avispirillum anseris sp. nov. and Avispirillum brantae sp. nov.</title>
        <authorList>
            <person name="Miller W.G."/>
            <person name="Chapman M.H."/>
            <person name="Yee E."/>
            <person name="Inglis G.D."/>
        </authorList>
    </citation>
    <scope>NUCLEOTIDE SEQUENCE [LARGE SCALE GENOMIC DNA]</scope>
    <source>
        <strain evidence="20 21">L283</strain>
    </source>
</reference>
<evidence type="ECO:0000256" key="2">
    <source>
        <dbReference type="ARBA" id="ARBA00004752"/>
    </source>
</evidence>
<evidence type="ECO:0000256" key="1">
    <source>
        <dbReference type="ARBA" id="ARBA00004236"/>
    </source>
</evidence>
<feature type="domain" description="Penicillin-binding protein transpeptidase" evidence="18">
    <location>
        <begin position="317"/>
        <end position="582"/>
    </location>
</feature>
<keyword evidence="11" id="KW-0133">Cell shape</keyword>
<sequence>MRVLIYFLSFCLLSLAVAFIALYSFVHSTDIDINNYKVKLSTQIYDRNGVLIANVFDENRLYAKFDEIPPKLIEALVAIEDTSFFEHGGINIDAIFRAIIKDIQKGRLAEGASTLTQQLVKNVYLTNEKSLQRKLKEAIISYEIEDNLSKEEILERYLNTIFLGHGYYGIKTAAQGYFHKNLDELNLKEMAILVGLPKAPSTYDPTKRLDLSLSRANAVIKRMYSLGWISKDEYEQNLNYKPVIYDESLSKNQAPYIVDEVIRQLKNAGIEDVKTGGYKIELSIDLNTQQLAQDALKFAWDAIVKRDANIDLNQINGAMVVTNPHTGEVLALVGGIDYEASKFNRATMSNRQLGSSFKPFVYLSALDLGYSPASKIADIARVFETVDAKGEKLIWKPSNITKNFSGLITLKEALSKSRNLATINLMLDCGLNVIHSSISDFGFHSVPKNLSIGLGSFGVSPYEYAELYSIISNYGLKQPIYLISHIYDKDGNEISIADKSPKEIVKAEQAFLMIDMLMDVVNNGSGRGAKLADIELAGKTGTSNKSIDAWFVGFSPEIQVVTWFGNDNNKPMKKYEGGARTAVPAFKYFMQNYIKLHPDTKRTFDIPDGVFKRQIDGKTWYYTNTSLLPKINNSDITLEQIEEEGLMF</sequence>
<keyword evidence="15" id="KW-0961">Cell wall biogenesis/degradation</keyword>